<dbReference type="SUPFAM" id="SSF53756">
    <property type="entry name" value="UDP-Glycosyltransferase/glycogen phosphorylase"/>
    <property type="match status" value="1"/>
</dbReference>
<accession>A0A4R6TD32</accession>
<reference evidence="2 3" key="1">
    <citation type="submission" date="2019-03" db="EMBL/GenBank/DDBJ databases">
        <title>Genomic Encyclopedia of Type Strains, Phase III (KMG-III): the genomes of soil and plant-associated and newly described type strains.</title>
        <authorList>
            <person name="Whitman W."/>
        </authorList>
    </citation>
    <scope>NUCLEOTIDE SEQUENCE [LARGE SCALE GENOMIC DNA]</scope>
    <source>
        <strain evidence="2 3">CECT 8446</strain>
    </source>
</reference>
<dbReference type="AlphaFoldDB" id="A0A4R6TD32"/>
<comment type="caution">
    <text evidence="2">The sequence shown here is derived from an EMBL/GenBank/DDBJ whole genome shotgun (WGS) entry which is preliminary data.</text>
</comment>
<evidence type="ECO:0000259" key="1">
    <source>
        <dbReference type="Pfam" id="PF00534"/>
    </source>
</evidence>
<dbReference type="CDD" id="cd03801">
    <property type="entry name" value="GT4_PimA-like"/>
    <property type="match status" value="1"/>
</dbReference>
<dbReference type="PANTHER" id="PTHR45947:SF3">
    <property type="entry name" value="SULFOQUINOVOSYL TRANSFERASE SQD2"/>
    <property type="match status" value="1"/>
</dbReference>
<dbReference type="OrthoDB" id="9792322at2"/>
<protein>
    <submittedName>
        <fullName evidence="2">Glycosyltransferase involved in cell wall biosynthesis</fullName>
    </submittedName>
</protein>
<dbReference type="InterPro" id="IPR050194">
    <property type="entry name" value="Glycosyltransferase_grp1"/>
</dbReference>
<dbReference type="GO" id="GO:0016757">
    <property type="term" value="F:glycosyltransferase activity"/>
    <property type="evidence" value="ECO:0007669"/>
    <property type="project" value="InterPro"/>
</dbReference>
<dbReference type="RefSeq" id="WP_133553602.1">
    <property type="nucleotide sequence ID" value="NZ_SNYF01000005.1"/>
</dbReference>
<dbReference type="PANTHER" id="PTHR45947">
    <property type="entry name" value="SULFOQUINOVOSYL TRANSFERASE SQD2"/>
    <property type="match status" value="1"/>
</dbReference>
<evidence type="ECO:0000313" key="3">
    <source>
        <dbReference type="Proteomes" id="UP000294535"/>
    </source>
</evidence>
<feature type="domain" description="Glycosyl transferase family 1" evidence="1">
    <location>
        <begin position="202"/>
        <end position="363"/>
    </location>
</feature>
<name>A0A4R6TD32_9BACT</name>
<keyword evidence="2" id="KW-0808">Transferase</keyword>
<keyword evidence="3" id="KW-1185">Reference proteome</keyword>
<evidence type="ECO:0000313" key="2">
    <source>
        <dbReference type="EMBL" id="TDQ19364.1"/>
    </source>
</evidence>
<dbReference type="Pfam" id="PF00534">
    <property type="entry name" value="Glycos_transf_1"/>
    <property type="match status" value="1"/>
</dbReference>
<proteinExistence type="predicted"/>
<sequence length="385" mass="44356">MKKLAIITTHPIQYNAPWFALLASRREIDLKVFYTWSQSREKVKDKTFGREIQWDIPLLEGYSFEFVENVSKKPGSHNFFGIDNPSLIWRINAFNPDAILVFGWNFKSHLKVLRYFKGKVPVWFRGDSTLLDENPGVKTWLRRQILRWVYQHVEKAFYVGLANKSYFLKHGLLESQLVNAPHAIDIDRFSDNIEKKYEEKAKTWRQELGFSSEDLVILFAGKMETKKQPDFLMEAVIKVNEKQLNPIKLILVGNGPLEAGLKERAKSYNFITFIPFQNQTMMPVVYRLGDVFCLPSKGPGETWGLAVNEAMASGRAVIVSDRVGCAEDLVSKSVGWILPTGELIIWLNLLLKLESKQLREMGNSAMEQIQAWSFERMVKAIESEI</sequence>
<gene>
    <name evidence="2" type="ORF">DFQ04_1185</name>
</gene>
<organism evidence="2 3">
    <name type="scientific">Algoriphagus boseongensis</name>
    <dbReference type="NCBI Taxonomy" id="1442587"/>
    <lineage>
        <taxon>Bacteria</taxon>
        <taxon>Pseudomonadati</taxon>
        <taxon>Bacteroidota</taxon>
        <taxon>Cytophagia</taxon>
        <taxon>Cytophagales</taxon>
        <taxon>Cyclobacteriaceae</taxon>
        <taxon>Algoriphagus</taxon>
    </lineage>
</organism>
<dbReference type="Proteomes" id="UP000294535">
    <property type="component" value="Unassembled WGS sequence"/>
</dbReference>
<dbReference type="EMBL" id="SNYF01000005">
    <property type="protein sequence ID" value="TDQ19364.1"/>
    <property type="molecule type" value="Genomic_DNA"/>
</dbReference>
<dbReference type="Gene3D" id="3.40.50.2000">
    <property type="entry name" value="Glycogen Phosphorylase B"/>
    <property type="match status" value="2"/>
</dbReference>
<dbReference type="InterPro" id="IPR001296">
    <property type="entry name" value="Glyco_trans_1"/>
</dbReference>